<name>A0A0D0A340_9AGAM</name>
<reference evidence="3" key="2">
    <citation type="submission" date="2015-01" db="EMBL/GenBank/DDBJ databases">
        <title>Evolutionary Origins and Diversification of the Mycorrhizal Mutualists.</title>
        <authorList>
            <consortium name="DOE Joint Genome Institute"/>
            <consortium name="Mycorrhizal Genomics Consortium"/>
            <person name="Kohler A."/>
            <person name="Kuo A."/>
            <person name="Nagy L.G."/>
            <person name="Floudas D."/>
            <person name="Copeland A."/>
            <person name="Barry K.W."/>
            <person name="Cichocki N."/>
            <person name="Veneault-Fourrey C."/>
            <person name="LaButti K."/>
            <person name="Lindquist E.A."/>
            <person name="Lipzen A."/>
            <person name="Lundell T."/>
            <person name="Morin E."/>
            <person name="Murat C."/>
            <person name="Riley R."/>
            <person name="Ohm R."/>
            <person name="Sun H."/>
            <person name="Tunlid A."/>
            <person name="Henrissat B."/>
            <person name="Grigoriev I.V."/>
            <person name="Hibbett D.S."/>
            <person name="Martin F."/>
        </authorList>
    </citation>
    <scope>NUCLEOTIDE SEQUENCE [LARGE SCALE GENOMIC DNA]</scope>
    <source>
        <strain evidence="3">441</strain>
    </source>
</reference>
<evidence type="ECO:0000256" key="1">
    <source>
        <dbReference type="SAM" id="MobiDB-lite"/>
    </source>
</evidence>
<dbReference type="STRING" id="765257.A0A0D0A340"/>
<feature type="region of interest" description="Disordered" evidence="1">
    <location>
        <begin position="414"/>
        <end position="455"/>
    </location>
</feature>
<feature type="compositionally biased region" description="Pro residues" evidence="1">
    <location>
        <begin position="93"/>
        <end position="110"/>
    </location>
</feature>
<feature type="region of interest" description="Disordered" evidence="1">
    <location>
        <begin position="370"/>
        <end position="393"/>
    </location>
</feature>
<dbReference type="AlphaFoldDB" id="A0A0D0A340"/>
<feature type="compositionally biased region" description="Low complexity" evidence="1">
    <location>
        <begin position="150"/>
        <end position="160"/>
    </location>
</feature>
<feature type="compositionally biased region" description="Polar residues" evidence="1">
    <location>
        <begin position="414"/>
        <end position="432"/>
    </location>
</feature>
<accession>A0A0D0A340</accession>
<evidence type="ECO:0000313" key="3">
    <source>
        <dbReference type="Proteomes" id="UP000054018"/>
    </source>
</evidence>
<protein>
    <submittedName>
        <fullName evidence="2">Uncharacterized protein</fullName>
    </submittedName>
</protein>
<proteinExistence type="predicted"/>
<feature type="compositionally biased region" description="Basic and acidic residues" evidence="1">
    <location>
        <begin position="370"/>
        <end position="379"/>
    </location>
</feature>
<organism evidence="2 3">
    <name type="scientific">Pisolithus microcarpus 441</name>
    <dbReference type="NCBI Taxonomy" id="765257"/>
    <lineage>
        <taxon>Eukaryota</taxon>
        <taxon>Fungi</taxon>
        <taxon>Dikarya</taxon>
        <taxon>Basidiomycota</taxon>
        <taxon>Agaricomycotina</taxon>
        <taxon>Agaricomycetes</taxon>
        <taxon>Agaricomycetidae</taxon>
        <taxon>Boletales</taxon>
        <taxon>Sclerodermatineae</taxon>
        <taxon>Pisolithaceae</taxon>
        <taxon>Pisolithus</taxon>
    </lineage>
</organism>
<reference evidence="2 3" key="1">
    <citation type="submission" date="2014-04" db="EMBL/GenBank/DDBJ databases">
        <authorList>
            <consortium name="DOE Joint Genome Institute"/>
            <person name="Kuo A."/>
            <person name="Kohler A."/>
            <person name="Costa M.D."/>
            <person name="Nagy L.G."/>
            <person name="Floudas D."/>
            <person name="Copeland A."/>
            <person name="Barry K.W."/>
            <person name="Cichocki N."/>
            <person name="Veneault-Fourrey C."/>
            <person name="LaButti K."/>
            <person name="Lindquist E.A."/>
            <person name="Lipzen A."/>
            <person name="Lundell T."/>
            <person name="Morin E."/>
            <person name="Murat C."/>
            <person name="Sun H."/>
            <person name="Tunlid A."/>
            <person name="Henrissat B."/>
            <person name="Grigoriev I.V."/>
            <person name="Hibbett D.S."/>
            <person name="Martin F."/>
            <person name="Nordberg H.P."/>
            <person name="Cantor M.N."/>
            <person name="Hua S.X."/>
        </authorList>
    </citation>
    <scope>NUCLEOTIDE SEQUENCE [LARGE SCALE GENOMIC DNA]</scope>
    <source>
        <strain evidence="2 3">441</strain>
    </source>
</reference>
<sequence length="498" mass="54608">MSLVDIPSTPQVIPEQRESQSPQITDVDLLDIEIIPTRSSPPRQRRRLAEDGQSVSADQEVIFVHDSEDDEIQYVGSSRSTQARSAQRERIFSPPPPPQTGSIPPLPPIPRRFASMRHSHHSLPPAGPIIPNDRPLPFEANIRQPRENGQPQDAPAAAPPSSHTPSMGFGGALLAGVRHVLNPRGNDAREPWHHRSIWDAVPLIMRWDPLDTFAEDNYFRDDDDDSAEDFLLVGPVRDSLERAFARRTHRRAAEPDYKPEYTHPNKPFPGFTYDFATAPAPSPVDSIIIVDDSHSPGPSNANGSRHSDPALACAHCHDQLFLGASDVGDGRDQRRLWGLRCGHVLDGKCIKKLMQPVSVADTKLVDSSSDVKGKRKMDPDTLPMSSPNHENSGEVAIERTNSIRSRLRSHNSIPGSLLNSQHPMSQSDSTGQYPGVRGRARAGRRGKGKGKAKATVPPISAVHEWSCPVSGCGHVHVSVLVGGRWIMDEKQGAIAVFV</sequence>
<feature type="region of interest" description="Disordered" evidence="1">
    <location>
        <begin position="75"/>
        <end position="170"/>
    </location>
</feature>
<feature type="compositionally biased region" description="Basic residues" evidence="1">
    <location>
        <begin position="438"/>
        <end position="452"/>
    </location>
</feature>
<evidence type="ECO:0000313" key="2">
    <source>
        <dbReference type="EMBL" id="KIK28852.1"/>
    </source>
</evidence>
<dbReference type="HOGENOM" id="CLU_016306_0_0_1"/>
<dbReference type="Proteomes" id="UP000054018">
    <property type="component" value="Unassembled WGS sequence"/>
</dbReference>
<feature type="region of interest" description="Disordered" evidence="1">
    <location>
        <begin position="1"/>
        <end position="23"/>
    </location>
</feature>
<feature type="region of interest" description="Disordered" evidence="1">
    <location>
        <begin position="36"/>
        <end position="59"/>
    </location>
</feature>
<dbReference type="EMBL" id="KN833691">
    <property type="protein sequence ID" value="KIK28852.1"/>
    <property type="molecule type" value="Genomic_DNA"/>
</dbReference>
<dbReference type="OrthoDB" id="2507647at2759"/>
<gene>
    <name evidence="2" type="ORF">PISMIDRAFT_673094</name>
</gene>
<keyword evidence="3" id="KW-1185">Reference proteome</keyword>